<proteinExistence type="predicted"/>
<reference evidence="1" key="1">
    <citation type="submission" date="2023-07" db="EMBL/GenBank/DDBJ databases">
        <title>Wenyingzhuangia sp. chi5 genome sequencing and assembly.</title>
        <authorList>
            <person name="Park S."/>
        </authorList>
    </citation>
    <scope>NUCLEOTIDE SEQUENCE</scope>
    <source>
        <strain evidence="1">Chi5</strain>
    </source>
</reference>
<gene>
    <name evidence="1" type="ORF">QVZ41_14105</name>
</gene>
<keyword evidence="2" id="KW-1185">Reference proteome</keyword>
<organism evidence="1 2">
    <name type="scientific">Wenyingzhuangia gilva</name>
    <dbReference type="NCBI Taxonomy" id="3057677"/>
    <lineage>
        <taxon>Bacteria</taxon>
        <taxon>Pseudomonadati</taxon>
        <taxon>Bacteroidota</taxon>
        <taxon>Flavobacteriia</taxon>
        <taxon>Flavobacteriales</taxon>
        <taxon>Flavobacteriaceae</taxon>
        <taxon>Wenyingzhuangia</taxon>
    </lineage>
</organism>
<name>A0ABT8VVJ1_9FLAO</name>
<evidence type="ECO:0000313" key="1">
    <source>
        <dbReference type="EMBL" id="MDO3695981.1"/>
    </source>
</evidence>
<dbReference type="EMBL" id="JAUMIT010000015">
    <property type="protein sequence ID" value="MDO3695981.1"/>
    <property type="molecule type" value="Genomic_DNA"/>
</dbReference>
<dbReference type="RefSeq" id="WP_302885288.1">
    <property type="nucleotide sequence ID" value="NZ_JAUMIT010000015.1"/>
</dbReference>
<evidence type="ECO:0000313" key="2">
    <source>
        <dbReference type="Proteomes" id="UP001168642"/>
    </source>
</evidence>
<protein>
    <submittedName>
        <fullName evidence="1">Uncharacterized protein</fullName>
    </submittedName>
</protein>
<comment type="caution">
    <text evidence="1">The sequence shown here is derived from an EMBL/GenBank/DDBJ whole genome shotgun (WGS) entry which is preliminary data.</text>
</comment>
<dbReference type="Proteomes" id="UP001168642">
    <property type="component" value="Unassembled WGS sequence"/>
</dbReference>
<accession>A0ABT8VVJ1</accession>
<sequence>MKNISIFIITLFMNITLFGQGTNNKYEIDSEDLKNVFEEQGIHIFKYPFKVDKGEYISISYEVYEKGKLQTRKNPIEDFQIKQGIQINHHISRKDTIAFHRFYFFEKNKSLIMEQVLPGIELNQKIDLSKINFGSFNSRSNVPENLLNKQEILFYYGNESDGWLECTTGVSKENLIKSYDLVILFYAEKITKKETKTILKKIESTAHNNG</sequence>